<dbReference type="GO" id="GO:0050664">
    <property type="term" value="F:oxidoreductase activity, acting on NAD(P)H, oxygen as acceptor"/>
    <property type="evidence" value="ECO:0007669"/>
    <property type="project" value="TreeGrafter"/>
</dbReference>
<keyword evidence="2" id="KW-0521">NADP</keyword>
<dbReference type="InterPro" id="IPR036291">
    <property type="entry name" value="NAD(P)-bd_dom_sf"/>
</dbReference>
<protein>
    <submittedName>
        <fullName evidence="5">L-xylulose reductase</fullName>
    </submittedName>
</protein>
<dbReference type="Pfam" id="PF13561">
    <property type="entry name" value="adh_short_C2"/>
    <property type="match status" value="1"/>
</dbReference>
<dbReference type="OrthoDB" id="1888931at2759"/>
<dbReference type="PRINTS" id="PR00081">
    <property type="entry name" value="GDHRDH"/>
</dbReference>
<dbReference type="SUPFAM" id="SSF51735">
    <property type="entry name" value="NAD(P)-binding Rossmann-fold domains"/>
    <property type="match status" value="1"/>
</dbReference>
<dbReference type="InterPro" id="IPR020904">
    <property type="entry name" value="Sc_DH/Rdtase_CS"/>
</dbReference>
<evidence type="ECO:0000256" key="2">
    <source>
        <dbReference type="ARBA" id="ARBA00022857"/>
    </source>
</evidence>
<dbReference type="Proteomes" id="UP000006753">
    <property type="component" value="Unassembled WGS sequence"/>
</dbReference>
<dbReference type="STRING" id="1072389.K1X2R1"/>
<dbReference type="PANTHER" id="PTHR43008:SF13">
    <property type="entry name" value="L-XYLULOSE REDUCTASE-RELATED"/>
    <property type="match status" value="1"/>
</dbReference>
<dbReference type="GO" id="GO:0016616">
    <property type="term" value="F:oxidoreductase activity, acting on the CH-OH group of donors, NAD or NADP as acceptor"/>
    <property type="evidence" value="ECO:0007669"/>
    <property type="project" value="UniProtKB-ARBA"/>
</dbReference>
<sequence length="333" mass="35376">MDGVLTATGSFAHDSTTAPVAQHDLVLPLFSLKGRTAIVSGAGAGIGLAVAHALAEAGANVAIWYNSNKKAINEAEKIASKHGVQGKAKSKSKSKFPLLLVLPLLPLPSARAHKQLTRLPLTAKAYQVNVTSYEAVSAAIEAAIRDFNGRLDVFIANSGIPWTQGAAISGELDHYRAVVATDLDGTFYCARVAATHWRRQKKEQTTIDGKPLEPAFREGSFVATASMSGHIVNIPQLQATYNAAKAGVIHLCKSLAVEWVGFARANTVSPGYIATEISDFVPKETKNIWRDKIPMGREGEASELKGAFLYLASDAASYTTGTDIIVDGGYCLP</sequence>
<dbReference type="PANTHER" id="PTHR43008">
    <property type="entry name" value="BENZIL REDUCTASE"/>
    <property type="match status" value="1"/>
</dbReference>
<keyword evidence="3" id="KW-0560">Oxidoreductase</keyword>
<dbReference type="PROSITE" id="PS00061">
    <property type="entry name" value="ADH_SHORT"/>
    <property type="match status" value="1"/>
</dbReference>
<dbReference type="eggNOG" id="KOG0725">
    <property type="taxonomic scope" value="Eukaryota"/>
</dbReference>
<dbReference type="EMBL" id="JH921431">
    <property type="protein sequence ID" value="EKD19511.1"/>
    <property type="molecule type" value="Genomic_DNA"/>
</dbReference>
<dbReference type="HOGENOM" id="CLU_010194_1_1_1"/>
<name>K1X2R1_MARBU</name>
<dbReference type="Gene3D" id="3.40.50.720">
    <property type="entry name" value="NAD(P)-binding Rossmann-like Domain"/>
    <property type="match status" value="1"/>
</dbReference>
<dbReference type="KEGG" id="mbe:MBM_02748"/>
<gene>
    <name evidence="5" type="ORF">MBM_02748</name>
</gene>
<evidence type="ECO:0000256" key="4">
    <source>
        <dbReference type="RuleBase" id="RU000363"/>
    </source>
</evidence>
<keyword evidence="6" id="KW-1185">Reference proteome</keyword>
<comment type="similarity">
    <text evidence="1 4">Belongs to the short-chain dehydrogenases/reductases (SDR) family.</text>
</comment>
<accession>K1X2R1</accession>
<dbReference type="AlphaFoldDB" id="K1X2R1"/>
<dbReference type="PRINTS" id="PR00080">
    <property type="entry name" value="SDRFAMILY"/>
</dbReference>
<dbReference type="Pfam" id="PF00106">
    <property type="entry name" value="adh_short"/>
    <property type="match status" value="1"/>
</dbReference>
<evidence type="ECO:0000313" key="6">
    <source>
        <dbReference type="Proteomes" id="UP000006753"/>
    </source>
</evidence>
<evidence type="ECO:0000256" key="3">
    <source>
        <dbReference type="ARBA" id="ARBA00023002"/>
    </source>
</evidence>
<organism evidence="5 6">
    <name type="scientific">Marssonina brunnea f. sp. multigermtubi (strain MB_m1)</name>
    <name type="common">Marssonina leaf spot fungus</name>
    <dbReference type="NCBI Taxonomy" id="1072389"/>
    <lineage>
        <taxon>Eukaryota</taxon>
        <taxon>Fungi</taxon>
        <taxon>Dikarya</taxon>
        <taxon>Ascomycota</taxon>
        <taxon>Pezizomycotina</taxon>
        <taxon>Leotiomycetes</taxon>
        <taxon>Helotiales</taxon>
        <taxon>Drepanopezizaceae</taxon>
        <taxon>Drepanopeziza</taxon>
    </lineage>
</organism>
<dbReference type="InParanoid" id="K1X2R1"/>
<proteinExistence type="inferred from homology"/>
<evidence type="ECO:0000313" key="5">
    <source>
        <dbReference type="EMBL" id="EKD19511.1"/>
    </source>
</evidence>
<dbReference type="InterPro" id="IPR002347">
    <property type="entry name" value="SDR_fam"/>
</dbReference>
<evidence type="ECO:0000256" key="1">
    <source>
        <dbReference type="ARBA" id="ARBA00006484"/>
    </source>
</evidence>
<reference evidence="5 6" key="1">
    <citation type="journal article" date="2012" name="BMC Genomics">
        <title>Sequencing the genome of Marssonina brunnea reveals fungus-poplar co-evolution.</title>
        <authorList>
            <person name="Zhu S."/>
            <person name="Cao Y.-Z."/>
            <person name="Jiang C."/>
            <person name="Tan B.-Y."/>
            <person name="Wang Z."/>
            <person name="Feng S."/>
            <person name="Zhang L."/>
            <person name="Su X.-H."/>
            <person name="Brejova B."/>
            <person name="Vinar T."/>
            <person name="Xu M."/>
            <person name="Wang M.-X."/>
            <person name="Zhang S.-G."/>
            <person name="Huang M.-R."/>
            <person name="Wu R."/>
            <person name="Zhou Y."/>
        </authorList>
    </citation>
    <scope>NUCLEOTIDE SEQUENCE [LARGE SCALE GENOMIC DNA]</scope>
    <source>
        <strain evidence="5 6">MB_m1</strain>
    </source>
</reference>
<dbReference type="OMA" id="WEDGPFI"/>